<evidence type="ECO:0000313" key="1">
    <source>
        <dbReference type="EMBL" id="WSC14353.1"/>
    </source>
</evidence>
<organism evidence="1 2">
    <name type="scientific">Streptomyces brevispora</name>
    <dbReference type="NCBI Taxonomy" id="887462"/>
    <lineage>
        <taxon>Bacteria</taxon>
        <taxon>Bacillati</taxon>
        <taxon>Actinomycetota</taxon>
        <taxon>Actinomycetes</taxon>
        <taxon>Kitasatosporales</taxon>
        <taxon>Streptomycetaceae</taxon>
        <taxon>Streptomyces</taxon>
    </lineage>
</organism>
<protein>
    <recommendedName>
        <fullName evidence="3">Phage Mu protein F like protein</fullName>
    </recommendedName>
</protein>
<dbReference type="EMBL" id="CP109114">
    <property type="protein sequence ID" value="WSC14353.1"/>
    <property type="molecule type" value="Genomic_DNA"/>
</dbReference>
<dbReference type="RefSeq" id="WP_326592837.1">
    <property type="nucleotide sequence ID" value="NZ_CP109114.1"/>
</dbReference>
<reference evidence="1 2" key="1">
    <citation type="submission" date="2022-10" db="EMBL/GenBank/DDBJ databases">
        <title>The complete genomes of actinobacterial strains from the NBC collection.</title>
        <authorList>
            <person name="Joergensen T.S."/>
            <person name="Alvarez Arevalo M."/>
            <person name="Sterndorff E.B."/>
            <person name="Faurdal D."/>
            <person name="Vuksanovic O."/>
            <person name="Mourched A.-S."/>
            <person name="Charusanti P."/>
            <person name="Shaw S."/>
            <person name="Blin K."/>
            <person name="Weber T."/>
        </authorList>
    </citation>
    <scope>NUCLEOTIDE SEQUENCE [LARGE SCALE GENOMIC DNA]</scope>
    <source>
        <strain evidence="1 2">NBC 01769</strain>
    </source>
</reference>
<proteinExistence type="predicted"/>
<name>A0ABZ1G519_9ACTN</name>
<evidence type="ECO:0008006" key="3">
    <source>
        <dbReference type="Google" id="ProtNLM"/>
    </source>
</evidence>
<evidence type="ECO:0000313" key="2">
    <source>
        <dbReference type="Proteomes" id="UP001330827"/>
    </source>
</evidence>
<dbReference type="Proteomes" id="UP001330827">
    <property type="component" value="Chromosome"/>
</dbReference>
<accession>A0ABZ1G519</accession>
<keyword evidence="2" id="KW-1185">Reference proteome</keyword>
<sequence length="234" mass="24903">MKAQERPEDLGTFEAERDAYTDALTAWAQRQADALLSAADAKAEDGPPDFYGLWAASSPERQAQLAALMQGYGFRLAQIGAWDVLGVWNPDADGWDPVVMEAWLVKAAASHAAEYEQAAYTAATSAVTDEGDWRGNLRTGLEHWVTAAAVRAVTSATEARSFGSHDAAGASGLTHKVWRLAGKNPRASHVRLNGDAVELGGVFANGLRWPGDANGDADETANCHCGLDYTREGG</sequence>
<gene>
    <name evidence="1" type="ORF">OIE64_16885</name>
</gene>